<organism evidence="2 3">
    <name type="scientific">Naumovozyma castellii</name>
    <name type="common">Yeast</name>
    <name type="synonym">Saccharomyces castellii</name>
    <dbReference type="NCBI Taxonomy" id="27288"/>
    <lineage>
        <taxon>Eukaryota</taxon>
        <taxon>Fungi</taxon>
        <taxon>Dikarya</taxon>
        <taxon>Ascomycota</taxon>
        <taxon>Saccharomycotina</taxon>
        <taxon>Saccharomycetes</taxon>
        <taxon>Saccharomycetales</taxon>
        <taxon>Saccharomycetaceae</taxon>
        <taxon>Naumovozyma</taxon>
    </lineage>
</organism>
<dbReference type="STRING" id="1064592.G0VG81"/>
<dbReference type="EMBL" id="HE576757">
    <property type="protein sequence ID" value="CCC70501.1"/>
    <property type="molecule type" value="Genomic_DNA"/>
</dbReference>
<dbReference type="Proteomes" id="UP000001640">
    <property type="component" value="Chromosome 6"/>
</dbReference>
<dbReference type="InParanoid" id="G0VG81"/>
<sequence>MSTPINNTAASGSTKKRNNFRNRRRNNKESELSTDGARNDTRNSLGKSNASAQRRPNDSRRRNGKDSKVTVYVNPNELDQANLKVRQAQIDQCITMLGSDSFKLFKKGKNSTSYGFMLRNRKILGVANLKFIITVPLNYPLSPIKLSRQEQTKEDIVQISDQLNILVNNFNNKSKGFIQNDKTPILSQINFFIQDADLLSQKNYKKLDLLKGQFYSQFEKLAS</sequence>
<evidence type="ECO:0000313" key="3">
    <source>
        <dbReference type="Proteomes" id="UP000001640"/>
    </source>
</evidence>
<evidence type="ECO:0000256" key="1">
    <source>
        <dbReference type="SAM" id="MobiDB-lite"/>
    </source>
</evidence>
<feature type="compositionally biased region" description="Basic and acidic residues" evidence="1">
    <location>
        <begin position="55"/>
        <end position="68"/>
    </location>
</feature>
<evidence type="ECO:0000313" key="2">
    <source>
        <dbReference type="EMBL" id="CCC70501.1"/>
    </source>
</evidence>
<dbReference type="KEGG" id="ncs:NCAS_0F00170"/>
<feature type="region of interest" description="Disordered" evidence="1">
    <location>
        <begin position="1"/>
        <end position="69"/>
    </location>
</feature>
<feature type="compositionally biased region" description="Polar residues" evidence="1">
    <location>
        <begin position="1"/>
        <end position="13"/>
    </location>
</feature>
<reference evidence="2 3" key="1">
    <citation type="journal article" date="2011" name="Proc. Natl. Acad. Sci. U.S.A.">
        <title>Evolutionary erosion of yeast sex chromosomes by mating-type switching accidents.</title>
        <authorList>
            <person name="Gordon J.L."/>
            <person name="Armisen D."/>
            <person name="Proux-Wera E."/>
            <person name="Oheigeartaigh S.S."/>
            <person name="Byrne K.P."/>
            <person name="Wolfe K.H."/>
        </authorList>
    </citation>
    <scope>NUCLEOTIDE SEQUENCE [LARGE SCALE GENOMIC DNA]</scope>
    <source>
        <strain evidence="3">ATCC 76901 / BCRC 22586 / CBS 4309 / NBRC 1992 / NRRL Y-12630</strain>
    </source>
</reference>
<feature type="compositionally biased region" description="Basic residues" evidence="1">
    <location>
        <begin position="14"/>
        <end position="26"/>
    </location>
</feature>
<dbReference type="AlphaFoldDB" id="G0VG81"/>
<dbReference type="OrthoDB" id="4070430at2759"/>
<proteinExistence type="predicted"/>
<keyword evidence="3" id="KW-1185">Reference proteome</keyword>
<dbReference type="HOGENOM" id="CLU_1180998_0_0_1"/>
<dbReference type="RefSeq" id="XP_003676857.1">
    <property type="nucleotide sequence ID" value="XM_003676809.1"/>
</dbReference>
<dbReference type="OMA" id="VKEDWRI"/>
<name>G0VG81_NAUCA</name>
<feature type="compositionally biased region" description="Basic and acidic residues" evidence="1">
    <location>
        <begin position="27"/>
        <end position="41"/>
    </location>
</feature>
<gene>
    <name evidence="2" type="primary">NCAS0F00170</name>
    <name evidence="2" type="ordered locus">NCAS_0F00170</name>
</gene>
<dbReference type="GeneID" id="96904150"/>
<dbReference type="eggNOG" id="ENOG502S7XQ">
    <property type="taxonomic scope" value="Eukaryota"/>
</dbReference>
<dbReference type="FunCoup" id="G0VG81">
    <property type="interactions" value="61"/>
</dbReference>
<protein>
    <submittedName>
        <fullName evidence="2">Uncharacterized protein</fullName>
    </submittedName>
</protein>
<accession>G0VG81</accession>
<feature type="compositionally biased region" description="Polar residues" evidence="1">
    <location>
        <begin position="42"/>
        <end position="54"/>
    </location>
</feature>
<reference key="2">
    <citation type="submission" date="2011-08" db="EMBL/GenBank/DDBJ databases">
        <title>Genome sequence of Naumovozyma castellii.</title>
        <authorList>
            <person name="Gordon J.L."/>
            <person name="Armisen D."/>
            <person name="Proux-Wera E."/>
            <person name="OhEigeartaigh S.S."/>
            <person name="Byrne K.P."/>
            <person name="Wolfe K.H."/>
        </authorList>
    </citation>
    <scope>NUCLEOTIDE SEQUENCE</scope>
    <source>
        <strain>Type strain:CBS 4309</strain>
    </source>
</reference>